<proteinExistence type="predicted"/>
<dbReference type="AlphaFoldDB" id="A0A5B7CDI4"/>
<name>A0A5B7CDI4_PORTR</name>
<reference evidence="1 2" key="1">
    <citation type="submission" date="2019-05" db="EMBL/GenBank/DDBJ databases">
        <title>Another draft genome of Portunus trituberculatus and its Hox gene families provides insights of decapod evolution.</title>
        <authorList>
            <person name="Jeong J.-H."/>
            <person name="Song I."/>
            <person name="Kim S."/>
            <person name="Choi T."/>
            <person name="Kim D."/>
            <person name="Ryu S."/>
            <person name="Kim W."/>
        </authorList>
    </citation>
    <scope>NUCLEOTIDE SEQUENCE [LARGE SCALE GENOMIC DNA]</scope>
    <source>
        <tissue evidence="1">Muscle</tissue>
    </source>
</reference>
<sequence length="78" mass="8802">MFYQLIVLHMNRKSYGPPGVMHSRCASPDTESHHKLDAFMIISYCVQTPEFVVKIRSGVNAINTNGLSVHLRLTDLKS</sequence>
<evidence type="ECO:0000313" key="2">
    <source>
        <dbReference type="Proteomes" id="UP000324222"/>
    </source>
</evidence>
<protein>
    <submittedName>
        <fullName evidence="1">Uncharacterized protein</fullName>
    </submittedName>
</protein>
<accession>A0A5B7CDI4</accession>
<evidence type="ECO:0000313" key="1">
    <source>
        <dbReference type="EMBL" id="MPC07579.1"/>
    </source>
</evidence>
<comment type="caution">
    <text evidence="1">The sequence shown here is derived from an EMBL/GenBank/DDBJ whole genome shotgun (WGS) entry which is preliminary data.</text>
</comment>
<dbReference type="EMBL" id="VSRR010000004">
    <property type="protein sequence ID" value="MPC07579.1"/>
    <property type="molecule type" value="Genomic_DNA"/>
</dbReference>
<organism evidence="1 2">
    <name type="scientific">Portunus trituberculatus</name>
    <name type="common">Swimming crab</name>
    <name type="synonym">Neptunus trituberculatus</name>
    <dbReference type="NCBI Taxonomy" id="210409"/>
    <lineage>
        <taxon>Eukaryota</taxon>
        <taxon>Metazoa</taxon>
        <taxon>Ecdysozoa</taxon>
        <taxon>Arthropoda</taxon>
        <taxon>Crustacea</taxon>
        <taxon>Multicrustacea</taxon>
        <taxon>Malacostraca</taxon>
        <taxon>Eumalacostraca</taxon>
        <taxon>Eucarida</taxon>
        <taxon>Decapoda</taxon>
        <taxon>Pleocyemata</taxon>
        <taxon>Brachyura</taxon>
        <taxon>Eubrachyura</taxon>
        <taxon>Portunoidea</taxon>
        <taxon>Portunidae</taxon>
        <taxon>Portuninae</taxon>
        <taxon>Portunus</taxon>
    </lineage>
</organism>
<gene>
    <name evidence="1" type="ORF">E2C01_000143</name>
</gene>
<dbReference type="Proteomes" id="UP000324222">
    <property type="component" value="Unassembled WGS sequence"/>
</dbReference>
<keyword evidence="2" id="KW-1185">Reference proteome</keyword>